<feature type="transmembrane region" description="Helical" evidence="6">
    <location>
        <begin position="362"/>
        <end position="391"/>
    </location>
</feature>
<dbReference type="PROSITE" id="PS50850">
    <property type="entry name" value="MFS"/>
    <property type="match status" value="1"/>
</dbReference>
<keyword evidence="5 6" id="KW-0472">Membrane</keyword>
<feature type="transmembrane region" description="Helical" evidence="6">
    <location>
        <begin position="311"/>
        <end position="330"/>
    </location>
</feature>
<feature type="transmembrane region" description="Helical" evidence="6">
    <location>
        <begin position="49"/>
        <end position="67"/>
    </location>
</feature>
<feature type="transmembrane region" description="Helical" evidence="6">
    <location>
        <begin position="337"/>
        <end position="356"/>
    </location>
</feature>
<keyword evidence="9" id="KW-1185">Reference proteome</keyword>
<evidence type="ECO:0000256" key="2">
    <source>
        <dbReference type="ARBA" id="ARBA00022448"/>
    </source>
</evidence>
<dbReference type="GO" id="GO:0005886">
    <property type="term" value="C:plasma membrane"/>
    <property type="evidence" value="ECO:0007669"/>
    <property type="project" value="UniProtKB-SubCell"/>
</dbReference>
<dbReference type="InterPro" id="IPR020846">
    <property type="entry name" value="MFS_dom"/>
</dbReference>
<dbReference type="Pfam" id="PF07690">
    <property type="entry name" value="MFS_1"/>
    <property type="match status" value="1"/>
</dbReference>
<feature type="domain" description="Major facilitator superfamily (MFS) profile" evidence="7">
    <location>
        <begin position="14"/>
        <end position="464"/>
    </location>
</feature>
<dbReference type="CDD" id="cd17504">
    <property type="entry name" value="MFS_MMR_MDR_like"/>
    <property type="match status" value="1"/>
</dbReference>
<dbReference type="PANTHER" id="PTHR42718:SF9">
    <property type="entry name" value="MAJOR FACILITATOR SUPERFAMILY MULTIDRUG TRANSPORTER MFSC"/>
    <property type="match status" value="1"/>
</dbReference>
<feature type="transmembrane region" description="Helical" evidence="6">
    <location>
        <begin position="198"/>
        <end position="217"/>
    </location>
</feature>
<feature type="transmembrane region" description="Helical" evidence="6">
    <location>
        <begin position="79"/>
        <end position="99"/>
    </location>
</feature>
<dbReference type="SUPFAM" id="SSF103473">
    <property type="entry name" value="MFS general substrate transporter"/>
    <property type="match status" value="1"/>
</dbReference>
<evidence type="ECO:0000313" key="8">
    <source>
        <dbReference type="EMBL" id="MBB5790084.1"/>
    </source>
</evidence>
<keyword evidence="3 6" id="KW-0812">Transmembrane</keyword>
<dbReference type="InterPro" id="IPR011701">
    <property type="entry name" value="MFS"/>
</dbReference>
<dbReference type="GO" id="GO:0022857">
    <property type="term" value="F:transmembrane transporter activity"/>
    <property type="evidence" value="ECO:0007669"/>
    <property type="project" value="InterPro"/>
</dbReference>
<sequence length="467" mass="47797">MEPASAPPRRAGVAIAVLCLTGVLTAMQQTFVVPLLPELPDLLSTTPTAASWLVTATLIAGAVATPVAGQLADTYGKRLLIMGCLCCAVVGSVVGALSTHIGPAIVARALQGIGVATIPIGIALMRDILPPRRLPFGVALLSATLAIGSGAGLPLAGLVARSYDWHLMFWLSGFLGVVLLVLVPLTLPRSVVRARPSFDLLGALMLGAALTAALLAITKGADWGWTSWATVSCVVGAVVVFAAWVPVERRAPNPVVDLRTLLQPRIVVVNVASTLVGFAMFVNLLSTTQFLQMPRSTGYGQALDVVETGLVMAPVAAVFGALAPVAAALIRRYGAEAVLLCGCVVMAATYLARIALDRHPWQVVAGACLVAVGTALTFAAMPALVMSAVPVHQTASANGINSLLRSVGTSLGSAVVAAVLTLLVVTTADGTFPSEDAFVVVFVMSAVAASAAAVLAGVLTIMRRRGP</sequence>
<evidence type="ECO:0000256" key="1">
    <source>
        <dbReference type="ARBA" id="ARBA00004651"/>
    </source>
</evidence>
<comment type="subcellular location">
    <subcellularLocation>
        <location evidence="1">Cell membrane</location>
        <topology evidence="1">Multi-pass membrane protein</topology>
    </subcellularLocation>
</comment>
<feature type="transmembrane region" description="Helical" evidence="6">
    <location>
        <begin position="165"/>
        <end position="186"/>
    </location>
</feature>
<feature type="transmembrane region" description="Helical" evidence="6">
    <location>
        <begin position="105"/>
        <end position="124"/>
    </location>
</feature>
<dbReference type="AlphaFoldDB" id="A0A7W9GU65"/>
<accession>A0A7W9GU65</accession>
<evidence type="ECO:0000313" key="9">
    <source>
        <dbReference type="Proteomes" id="UP000542813"/>
    </source>
</evidence>
<evidence type="ECO:0000259" key="7">
    <source>
        <dbReference type="PROSITE" id="PS50850"/>
    </source>
</evidence>
<gene>
    <name evidence="8" type="ORF">HD601_004659</name>
</gene>
<keyword evidence="4 6" id="KW-1133">Transmembrane helix</keyword>
<feature type="transmembrane region" description="Helical" evidence="6">
    <location>
        <begin position="437"/>
        <end position="462"/>
    </location>
</feature>
<evidence type="ECO:0000256" key="5">
    <source>
        <dbReference type="ARBA" id="ARBA00023136"/>
    </source>
</evidence>
<feature type="transmembrane region" description="Helical" evidence="6">
    <location>
        <begin position="403"/>
        <end position="425"/>
    </location>
</feature>
<evidence type="ECO:0000256" key="6">
    <source>
        <dbReference type="SAM" id="Phobius"/>
    </source>
</evidence>
<name>A0A7W9GU65_9ACTN</name>
<feature type="transmembrane region" description="Helical" evidence="6">
    <location>
        <begin position="266"/>
        <end position="291"/>
    </location>
</feature>
<evidence type="ECO:0000256" key="3">
    <source>
        <dbReference type="ARBA" id="ARBA00022692"/>
    </source>
</evidence>
<dbReference type="PANTHER" id="PTHR42718">
    <property type="entry name" value="MAJOR FACILITATOR SUPERFAMILY MULTIDRUG TRANSPORTER MFSC"/>
    <property type="match status" value="1"/>
</dbReference>
<reference evidence="8 9" key="1">
    <citation type="submission" date="2020-08" db="EMBL/GenBank/DDBJ databases">
        <title>Sequencing the genomes of 1000 actinobacteria strains.</title>
        <authorList>
            <person name="Klenk H.-P."/>
        </authorList>
    </citation>
    <scope>NUCLEOTIDE SEQUENCE [LARGE SCALE GENOMIC DNA]</scope>
    <source>
        <strain evidence="8 9">DSM 102122</strain>
    </source>
</reference>
<keyword evidence="2" id="KW-0813">Transport</keyword>
<dbReference type="EMBL" id="JACHMM010000001">
    <property type="protein sequence ID" value="MBB5790084.1"/>
    <property type="molecule type" value="Genomic_DNA"/>
</dbReference>
<proteinExistence type="predicted"/>
<feature type="transmembrane region" description="Helical" evidence="6">
    <location>
        <begin position="223"/>
        <end position="245"/>
    </location>
</feature>
<dbReference type="Proteomes" id="UP000542813">
    <property type="component" value="Unassembled WGS sequence"/>
</dbReference>
<organism evidence="8 9">
    <name type="scientific">Jiangella mangrovi</name>
    <dbReference type="NCBI Taxonomy" id="1524084"/>
    <lineage>
        <taxon>Bacteria</taxon>
        <taxon>Bacillati</taxon>
        <taxon>Actinomycetota</taxon>
        <taxon>Actinomycetes</taxon>
        <taxon>Jiangellales</taxon>
        <taxon>Jiangellaceae</taxon>
        <taxon>Jiangella</taxon>
    </lineage>
</organism>
<dbReference type="InterPro" id="IPR036259">
    <property type="entry name" value="MFS_trans_sf"/>
</dbReference>
<evidence type="ECO:0000256" key="4">
    <source>
        <dbReference type="ARBA" id="ARBA00022989"/>
    </source>
</evidence>
<dbReference type="Gene3D" id="1.20.1250.20">
    <property type="entry name" value="MFS general substrate transporter like domains"/>
    <property type="match status" value="2"/>
</dbReference>
<comment type="caution">
    <text evidence="8">The sequence shown here is derived from an EMBL/GenBank/DDBJ whole genome shotgun (WGS) entry which is preliminary data.</text>
</comment>
<feature type="transmembrane region" description="Helical" evidence="6">
    <location>
        <begin position="136"/>
        <end position="159"/>
    </location>
</feature>
<protein>
    <submittedName>
        <fullName evidence="8">MFS family permease</fullName>
    </submittedName>
</protein>
<dbReference type="RefSeq" id="WP_184825882.1">
    <property type="nucleotide sequence ID" value="NZ_JACHMM010000001.1"/>
</dbReference>